<reference evidence="4 5" key="1">
    <citation type="submission" date="2021-08" db="EMBL/GenBank/DDBJ databases">
        <title>Nocardioides bacterium WL0053 sp. nov., isolated from the sediment.</title>
        <authorList>
            <person name="Wang L."/>
            <person name="Zhang D."/>
            <person name="Zhang A."/>
        </authorList>
    </citation>
    <scope>NUCLEOTIDE SEQUENCE [LARGE SCALE GENOMIC DNA]</scope>
    <source>
        <strain evidence="4 5">WL0053</strain>
    </source>
</reference>
<evidence type="ECO:0000256" key="1">
    <source>
        <dbReference type="ARBA" id="ARBA00023295"/>
    </source>
</evidence>
<name>A0ABS7RNM3_9ACTN</name>
<dbReference type="InterPro" id="IPR013783">
    <property type="entry name" value="Ig-like_fold"/>
</dbReference>
<sequence length="641" mass="67237">MSVPAGSPRSPLLLSLLGCLLAGLLGLPLAVPATSSPATASTPGRTVTLEGTYLRMSAVGEAGEHVLHALRTERRTLWLDLAGLRAPAPGTHVAVEGHLAAGTVTATSLRALPDARRLTAAAAAPRSDRLLVMRAYWGATRPSRPSAAAARSAFVGQGRSWFEEVSHGRYTVSGTVTSWLRIKRPSDCTGSAHTSMDRAETAARRAGHRLAAYSRYLLYLPCDGGGMLGLGSLPGKHVWLFGSTRYDVAVHEQGHNLGLEHAHARECRSGGDPVTWSSHCASIPYGDPFDVMGNRGGGHLQAVYKEQLGWLQDLAVLGSDATRTLAPYETTGPGLKALRVRTGGLRAYWLEYRTRYGRDAAFAPGAHGVVLRVRAGTAEPELLDLMPGSGTGFAGGRAYTEWERTRLPARSSWTSPEGIRFTTVTEGRAGARVTVDYAAPAPAAPDAPPSVTARPTVGGARVTWAKPLDNGSIITGYQLTVRTPGLAATTVRVDTVGGLVRRAVLDGLDPARSYTVAVRARNRVGTSAGTRSAAVTPLAPGPVVRITAPDDDDVALVGEAVPVSIEVDPNAETGSAVEKVTLLVDGYAVDASRTAPYALTWETTGWPPGSHTLRVVADDADGQRGRSAPVVVTLEAPTPSG</sequence>
<evidence type="ECO:0000259" key="3">
    <source>
        <dbReference type="PROSITE" id="PS50853"/>
    </source>
</evidence>
<feature type="domain" description="Fibronectin type-III" evidence="3">
    <location>
        <begin position="445"/>
        <end position="541"/>
    </location>
</feature>
<dbReference type="InterPro" id="IPR003961">
    <property type="entry name" value="FN3_dom"/>
</dbReference>
<evidence type="ECO:0000313" key="4">
    <source>
        <dbReference type="EMBL" id="MBY9075653.1"/>
    </source>
</evidence>
<dbReference type="Pfam" id="PF17957">
    <property type="entry name" value="Big_7"/>
    <property type="match status" value="1"/>
</dbReference>
<keyword evidence="1" id="KW-0378">Hydrolase</keyword>
<dbReference type="Proteomes" id="UP000754710">
    <property type="component" value="Unassembled WGS sequence"/>
</dbReference>
<comment type="caution">
    <text evidence="4">The sequence shown here is derived from an EMBL/GenBank/DDBJ whole genome shotgun (WGS) entry which is preliminary data.</text>
</comment>
<proteinExistence type="predicted"/>
<dbReference type="InterPro" id="IPR036116">
    <property type="entry name" value="FN3_sf"/>
</dbReference>
<organism evidence="4 5">
    <name type="scientific">Nocardioides jiangsuensis</name>
    <dbReference type="NCBI Taxonomy" id="2866161"/>
    <lineage>
        <taxon>Bacteria</taxon>
        <taxon>Bacillati</taxon>
        <taxon>Actinomycetota</taxon>
        <taxon>Actinomycetes</taxon>
        <taxon>Propionibacteriales</taxon>
        <taxon>Nocardioidaceae</taxon>
        <taxon>Nocardioides</taxon>
    </lineage>
</organism>
<keyword evidence="2" id="KW-0624">Polysaccharide degradation</keyword>
<dbReference type="CDD" id="cd00063">
    <property type="entry name" value="FN3"/>
    <property type="match status" value="1"/>
</dbReference>
<dbReference type="SUPFAM" id="SSF55486">
    <property type="entry name" value="Metalloproteases ('zincins'), catalytic domain"/>
    <property type="match status" value="1"/>
</dbReference>
<dbReference type="RefSeq" id="WP_221025373.1">
    <property type="nucleotide sequence ID" value="NZ_JAIEZQ010000002.1"/>
</dbReference>
<keyword evidence="1" id="KW-0326">Glycosidase</keyword>
<keyword evidence="5" id="KW-1185">Reference proteome</keyword>
<evidence type="ECO:0000313" key="5">
    <source>
        <dbReference type="Proteomes" id="UP000754710"/>
    </source>
</evidence>
<dbReference type="SMART" id="SM00060">
    <property type="entry name" value="FN3"/>
    <property type="match status" value="1"/>
</dbReference>
<dbReference type="Gene3D" id="2.60.40.10">
    <property type="entry name" value="Immunoglobulins"/>
    <property type="match status" value="2"/>
</dbReference>
<dbReference type="EMBL" id="JAIEZQ010000002">
    <property type="protein sequence ID" value="MBY9075653.1"/>
    <property type="molecule type" value="Genomic_DNA"/>
</dbReference>
<keyword evidence="2" id="KW-0119">Carbohydrate metabolism</keyword>
<dbReference type="PROSITE" id="PS50853">
    <property type="entry name" value="FN3"/>
    <property type="match status" value="1"/>
</dbReference>
<dbReference type="Pfam" id="PF00041">
    <property type="entry name" value="fn3"/>
    <property type="match status" value="1"/>
</dbReference>
<protein>
    <submittedName>
        <fullName evidence="4">Fibronectin type III domain-containing protein</fullName>
    </submittedName>
</protein>
<dbReference type="SUPFAM" id="SSF49265">
    <property type="entry name" value="Fibronectin type III"/>
    <property type="match status" value="1"/>
</dbReference>
<gene>
    <name evidence="4" type="ORF">K1X13_12545</name>
</gene>
<evidence type="ECO:0000256" key="2">
    <source>
        <dbReference type="ARBA" id="ARBA00023326"/>
    </source>
</evidence>
<accession>A0ABS7RNM3</accession>